<dbReference type="EMBL" id="JBHSDC010000029">
    <property type="protein sequence ID" value="MFC4233109.1"/>
    <property type="molecule type" value="Genomic_DNA"/>
</dbReference>
<protein>
    <submittedName>
        <fullName evidence="1">Class I SAM-dependent methyltransferase</fullName>
        <ecNumber evidence="1">2.1.1.-</ecNumber>
    </submittedName>
</protein>
<dbReference type="InterPro" id="IPR029063">
    <property type="entry name" value="SAM-dependent_MTases_sf"/>
</dbReference>
<dbReference type="SUPFAM" id="SSF53335">
    <property type="entry name" value="S-adenosyl-L-methionine-dependent methyltransferases"/>
    <property type="match status" value="1"/>
</dbReference>
<evidence type="ECO:0000313" key="2">
    <source>
        <dbReference type="Proteomes" id="UP001595906"/>
    </source>
</evidence>
<proteinExistence type="predicted"/>
<keyword evidence="1" id="KW-0489">Methyltransferase</keyword>
<dbReference type="Gene3D" id="3.40.50.150">
    <property type="entry name" value="Vaccinia Virus protein VP39"/>
    <property type="match status" value="1"/>
</dbReference>
<sequence>MNKYDVKYYQCTECDFIQTEKVFWLNEAYSNAITFLDIGLIYRNEVVKPIIKSLAYFLFKNKGKYIDYGGGYGMLVRMMRDSGLDYYRQDLYCENLFAKYFDVSAIQEDEKHQFNMLTAFEVFEHLDNPIFEIEQMFKYSDTLFFSTLIIPKIQKIEKPSDWWYFIPETGQHIALYSIKSLEYIAKKYDYSFYTNGINYHMFTKKPMSRIIFKMLTNYKVSRIYNTFFRKKSSLLMNDFNFINNLNK</sequence>
<accession>A0ABV8PYE1</accession>
<name>A0ABV8PYE1_9BACT</name>
<keyword evidence="1" id="KW-0808">Transferase</keyword>
<dbReference type="GO" id="GO:0008168">
    <property type="term" value="F:methyltransferase activity"/>
    <property type="evidence" value="ECO:0007669"/>
    <property type="project" value="UniProtKB-KW"/>
</dbReference>
<organism evidence="1 2">
    <name type="scientific">Parasediminibacterium paludis</name>
    <dbReference type="NCBI Taxonomy" id="908966"/>
    <lineage>
        <taxon>Bacteria</taxon>
        <taxon>Pseudomonadati</taxon>
        <taxon>Bacteroidota</taxon>
        <taxon>Chitinophagia</taxon>
        <taxon>Chitinophagales</taxon>
        <taxon>Chitinophagaceae</taxon>
        <taxon>Parasediminibacterium</taxon>
    </lineage>
</organism>
<comment type="caution">
    <text evidence="1">The sequence shown here is derived from an EMBL/GenBank/DDBJ whole genome shotgun (WGS) entry which is preliminary data.</text>
</comment>
<dbReference type="EC" id="2.1.1.-" evidence="1"/>
<evidence type="ECO:0000313" key="1">
    <source>
        <dbReference type="EMBL" id="MFC4233109.1"/>
    </source>
</evidence>
<dbReference type="GO" id="GO:0032259">
    <property type="term" value="P:methylation"/>
    <property type="evidence" value="ECO:0007669"/>
    <property type="project" value="UniProtKB-KW"/>
</dbReference>
<dbReference type="Pfam" id="PF13489">
    <property type="entry name" value="Methyltransf_23"/>
    <property type="match status" value="1"/>
</dbReference>
<dbReference type="RefSeq" id="WP_379015242.1">
    <property type="nucleotide sequence ID" value="NZ_JBHSDC010000029.1"/>
</dbReference>
<keyword evidence="2" id="KW-1185">Reference proteome</keyword>
<dbReference type="Proteomes" id="UP001595906">
    <property type="component" value="Unassembled WGS sequence"/>
</dbReference>
<reference evidence="2" key="1">
    <citation type="journal article" date="2019" name="Int. J. Syst. Evol. Microbiol.">
        <title>The Global Catalogue of Microorganisms (GCM) 10K type strain sequencing project: providing services to taxonomists for standard genome sequencing and annotation.</title>
        <authorList>
            <consortium name="The Broad Institute Genomics Platform"/>
            <consortium name="The Broad Institute Genome Sequencing Center for Infectious Disease"/>
            <person name="Wu L."/>
            <person name="Ma J."/>
        </authorList>
    </citation>
    <scope>NUCLEOTIDE SEQUENCE [LARGE SCALE GENOMIC DNA]</scope>
    <source>
        <strain evidence="2">CECT 8010</strain>
    </source>
</reference>
<gene>
    <name evidence="1" type="ORF">ACFOW1_14500</name>
</gene>